<proteinExistence type="predicted"/>
<dbReference type="EMBL" id="CP090978">
    <property type="protein sequence ID" value="UJF35098.1"/>
    <property type="molecule type" value="Genomic_DNA"/>
</dbReference>
<keyword evidence="2" id="KW-0732">Signal</keyword>
<feature type="transmembrane region" description="Helical" evidence="1">
    <location>
        <begin position="381"/>
        <end position="401"/>
    </location>
</feature>
<keyword evidence="1" id="KW-0472">Membrane</keyword>
<dbReference type="RefSeq" id="WP_235121670.1">
    <property type="nucleotide sequence ID" value="NZ_CP090978.1"/>
</dbReference>
<keyword evidence="5" id="KW-1185">Reference proteome</keyword>
<dbReference type="InterPro" id="IPR055831">
    <property type="entry name" value="DUF7408"/>
</dbReference>
<name>A0ABY3SNP3_9BACL</name>
<evidence type="ECO:0000313" key="5">
    <source>
        <dbReference type="Proteomes" id="UP001649230"/>
    </source>
</evidence>
<dbReference type="Pfam" id="PF24157">
    <property type="entry name" value="DUF7408"/>
    <property type="match status" value="1"/>
</dbReference>
<dbReference type="InterPro" id="IPR029062">
    <property type="entry name" value="Class_I_gatase-like"/>
</dbReference>
<keyword evidence="1" id="KW-0812">Transmembrane</keyword>
<organism evidence="4 5">
    <name type="scientific">Paenibacillus hexagrammi</name>
    <dbReference type="NCBI Taxonomy" id="2908839"/>
    <lineage>
        <taxon>Bacteria</taxon>
        <taxon>Bacillati</taxon>
        <taxon>Bacillota</taxon>
        <taxon>Bacilli</taxon>
        <taxon>Bacillales</taxon>
        <taxon>Paenibacillaceae</taxon>
        <taxon>Paenibacillus</taxon>
    </lineage>
</organism>
<feature type="domain" description="DUF7408" evidence="3">
    <location>
        <begin position="196"/>
        <end position="318"/>
    </location>
</feature>
<feature type="signal peptide" evidence="2">
    <location>
        <begin position="1"/>
        <end position="22"/>
    </location>
</feature>
<feature type="transmembrane region" description="Helical" evidence="1">
    <location>
        <begin position="408"/>
        <end position="429"/>
    </location>
</feature>
<accession>A0ABY3SNP3</accession>
<evidence type="ECO:0000259" key="3">
    <source>
        <dbReference type="Pfam" id="PF24157"/>
    </source>
</evidence>
<evidence type="ECO:0000256" key="1">
    <source>
        <dbReference type="SAM" id="Phobius"/>
    </source>
</evidence>
<reference evidence="4 5" key="1">
    <citation type="journal article" date="2024" name="Int. J. Syst. Evol. Microbiol.">
        <title>Paenibacillus hexagrammi sp. nov., a novel bacterium isolated from the gut content of Hexagrammos agrammus.</title>
        <authorList>
            <person name="Jung H.K."/>
            <person name="Kim D.G."/>
            <person name="Zin H."/>
            <person name="Park J."/>
            <person name="Jung H."/>
            <person name="Kim Y.O."/>
            <person name="Kong H.J."/>
            <person name="Kim J.W."/>
            <person name="Kim Y.S."/>
        </authorList>
    </citation>
    <scope>NUCLEOTIDE SEQUENCE [LARGE SCALE GENOMIC DNA]</scope>
    <source>
        <strain evidence="4 5">YPD9-1</strain>
    </source>
</reference>
<dbReference type="Gene3D" id="3.40.50.880">
    <property type="match status" value="1"/>
</dbReference>
<dbReference type="PROSITE" id="PS51257">
    <property type="entry name" value="PROKAR_LIPOPROTEIN"/>
    <property type="match status" value="1"/>
</dbReference>
<feature type="chain" id="PRO_5045621453" description="DUF7408 domain-containing protein" evidence="2">
    <location>
        <begin position="23"/>
        <end position="808"/>
    </location>
</feature>
<evidence type="ECO:0000256" key="2">
    <source>
        <dbReference type="SAM" id="SignalP"/>
    </source>
</evidence>
<protein>
    <recommendedName>
        <fullName evidence="3">DUF7408 domain-containing protein</fullName>
    </recommendedName>
</protein>
<keyword evidence="1" id="KW-1133">Transmembrane helix</keyword>
<gene>
    <name evidence="4" type="ORF">L0M14_08175</name>
</gene>
<dbReference type="SUPFAM" id="SSF52317">
    <property type="entry name" value="Class I glutamine amidotransferase-like"/>
    <property type="match status" value="1"/>
</dbReference>
<evidence type="ECO:0000313" key="4">
    <source>
        <dbReference type="EMBL" id="UJF35098.1"/>
    </source>
</evidence>
<dbReference type="Proteomes" id="UP001649230">
    <property type="component" value="Chromosome"/>
</dbReference>
<sequence length="808" mass="88335">MRILSIKRNVILKVCTAWLAVAACLQLAPGTARHAAAEPSGTIQIQTEQVFGSGVKLGRWLPVQVTLNNSGEDVSGDLAFQSAGMDGNKDSMFVQHVDLPRGSTKTVTMLLPGMDYSKGNNAILLYRDSLEDGKPIPLEGTSYLETTTIPADTVQVGVLAEDVDTMNFLALLSQNGKKTNIVHLKGSDVPNIALALDNFDVMVLNNFASDVLSQEQVSAIQGWVRRGGYLLLAGGAGYPKTAAPFVDISPVTYEHTESIRVLEALEKLGDKELSLTDSFTISKAAVKQDANVIAATQDQVPLFADIAVGRGEVMYAAYDLALNPMASWNGNPRLWEQILKEPFELTYQANQNQMKFGPGPYWDLSRALEFFQSLKPPRLSILAWVMLVYSVIIGPILYVVLKRMDRREWAWVMIPVLAVAVSAGIFQIGSSSRGSTMAQLFQTLELDGTGMGTEKALLSVFLPKGGSLELQLPGHTHVSPFRAVDGNSSRTTTGRNELVIEQRDGNSRVRIQDVPYSSVSKMQIDTDAPLETGRLEYTLRSLSINGAEGEIINQTKWDMSDVAVIMNQNVIRIGELKAGAKAAFTTAGAANISYAQDAANVVFPYQGGSASEDIYYQQRSMLSSYLNVKTNAAGAFEPMVIGWSKDGEKLSLTNGDQIPTDRFTLITQEMNMNFVTPDGKIVVPSSALVPQITDNHTTMNAIMFQNGPYMQIGSGDMTLTYSFPQISGAVYQKLSLQTEVNQDVKVEIWNRKSQAWESLPTQPELQWNEDKFAPFAGEEQIIRLKVSTVQPNVNFRIPAISLEGTVQS</sequence>